<proteinExistence type="inferred from homology"/>
<keyword evidence="5 8" id="KW-0547">Nucleotide-binding</keyword>
<keyword evidence="6 8" id="KW-0067">ATP-binding</keyword>
<keyword evidence="8" id="KW-0963">Cytoplasm</keyword>
<organism evidence="9 10">
    <name type="scientific">Aquicella lusitana</name>
    <dbReference type="NCBI Taxonomy" id="254246"/>
    <lineage>
        <taxon>Bacteria</taxon>
        <taxon>Pseudomonadati</taxon>
        <taxon>Pseudomonadota</taxon>
        <taxon>Gammaproteobacteria</taxon>
        <taxon>Legionellales</taxon>
        <taxon>Coxiellaceae</taxon>
        <taxon>Aquicella</taxon>
    </lineage>
</organism>
<dbReference type="NCBIfam" id="TIGR00125">
    <property type="entry name" value="cyt_tran_rel"/>
    <property type="match status" value="1"/>
</dbReference>
<keyword evidence="4 8" id="KW-0566">Pantothenate biosynthesis</keyword>
<feature type="binding site" evidence="8">
    <location>
        <position position="59"/>
    </location>
    <ligand>
        <name>beta-alanine</name>
        <dbReference type="ChEBI" id="CHEBI:57966"/>
    </ligand>
</feature>
<evidence type="ECO:0000256" key="6">
    <source>
        <dbReference type="ARBA" id="ARBA00022840"/>
    </source>
</evidence>
<comment type="catalytic activity">
    <reaction evidence="7 8">
        <text>(R)-pantoate + beta-alanine + ATP = (R)-pantothenate + AMP + diphosphate + H(+)</text>
        <dbReference type="Rhea" id="RHEA:10912"/>
        <dbReference type="ChEBI" id="CHEBI:15378"/>
        <dbReference type="ChEBI" id="CHEBI:15980"/>
        <dbReference type="ChEBI" id="CHEBI:29032"/>
        <dbReference type="ChEBI" id="CHEBI:30616"/>
        <dbReference type="ChEBI" id="CHEBI:33019"/>
        <dbReference type="ChEBI" id="CHEBI:57966"/>
        <dbReference type="ChEBI" id="CHEBI:456215"/>
        <dbReference type="EC" id="6.3.2.1"/>
    </reaction>
</comment>
<dbReference type="Gene3D" id="3.30.1300.10">
    <property type="entry name" value="Pantoate-beta-alanine ligase, C-terminal domain"/>
    <property type="match status" value="1"/>
</dbReference>
<evidence type="ECO:0000313" key="10">
    <source>
        <dbReference type="Proteomes" id="UP000254720"/>
    </source>
</evidence>
<evidence type="ECO:0000256" key="4">
    <source>
        <dbReference type="ARBA" id="ARBA00022655"/>
    </source>
</evidence>
<dbReference type="RefSeq" id="WP_114833582.1">
    <property type="nucleotide sequence ID" value="NZ_LR699114.1"/>
</dbReference>
<dbReference type="GO" id="GO:0015940">
    <property type="term" value="P:pantothenate biosynthetic process"/>
    <property type="evidence" value="ECO:0007669"/>
    <property type="project" value="UniProtKB-UniRule"/>
</dbReference>
<gene>
    <name evidence="8" type="primary">panC</name>
    <name evidence="9" type="ORF">C8D86_10368</name>
</gene>
<evidence type="ECO:0000256" key="7">
    <source>
        <dbReference type="ARBA" id="ARBA00048258"/>
    </source>
</evidence>
<reference evidence="9 10" key="1">
    <citation type="submission" date="2018-07" db="EMBL/GenBank/DDBJ databases">
        <title>Genomic Encyclopedia of Type Strains, Phase IV (KMG-IV): sequencing the most valuable type-strain genomes for metagenomic binning, comparative biology and taxonomic classification.</title>
        <authorList>
            <person name="Goeker M."/>
        </authorList>
    </citation>
    <scope>NUCLEOTIDE SEQUENCE [LARGE SCALE GENOMIC DNA]</scope>
    <source>
        <strain evidence="9 10">DSM 16500</strain>
    </source>
</reference>
<name>A0A370H222_9COXI</name>
<dbReference type="UniPathway" id="UPA00028">
    <property type="reaction ID" value="UER00005"/>
</dbReference>
<comment type="subcellular location">
    <subcellularLocation>
        <location evidence="8">Cytoplasm</location>
    </subcellularLocation>
</comment>
<feature type="binding site" evidence="8">
    <location>
        <begin position="145"/>
        <end position="148"/>
    </location>
    <ligand>
        <name>ATP</name>
        <dbReference type="ChEBI" id="CHEBI:30616"/>
    </ligand>
</feature>
<dbReference type="HAMAP" id="MF_00158">
    <property type="entry name" value="PanC"/>
    <property type="match status" value="1"/>
</dbReference>
<dbReference type="Proteomes" id="UP000254720">
    <property type="component" value="Unassembled WGS sequence"/>
</dbReference>
<evidence type="ECO:0000256" key="8">
    <source>
        <dbReference type="HAMAP-Rule" id="MF_00158"/>
    </source>
</evidence>
<comment type="miscellaneous">
    <text evidence="8">The reaction proceeds by a bi uni uni bi ping pong mechanism.</text>
</comment>
<comment type="caution">
    <text evidence="9">The sequence shown here is derived from an EMBL/GenBank/DDBJ whole genome shotgun (WGS) entry which is preliminary data.</text>
</comment>
<feature type="binding site" evidence="8">
    <location>
        <begin position="182"/>
        <end position="185"/>
    </location>
    <ligand>
        <name>ATP</name>
        <dbReference type="ChEBI" id="CHEBI:30616"/>
    </ligand>
</feature>
<evidence type="ECO:0000256" key="5">
    <source>
        <dbReference type="ARBA" id="ARBA00022741"/>
    </source>
</evidence>
<dbReference type="EC" id="6.3.2.1" evidence="8"/>
<dbReference type="InterPro" id="IPR003721">
    <property type="entry name" value="Pantoate_ligase"/>
</dbReference>
<comment type="similarity">
    <text evidence="2 8">Belongs to the pantothenate synthetase family.</text>
</comment>
<dbReference type="OrthoDB" id="9773087at2"/>
<dbReference type="InterPro" id="IPR004821">
    <property type="entry name" value="Cyt_trans-like"/>
</dbReference>
<dbReference type="AlphaFoldDB" id="A0A370H222"/>
<dbReference type="PANTHER" id="PTHR21299">
    <property type="entry name" value="CYTIDYLATE KINASE/PANTOATE-BETA-ALANINE LIGASE"/>
    <property type="match status" value="1"/>
</dbReference>
<dbReference type="PANTHER" id="PTHR21299:SF1">
    <property type="entry name" value="PANTOATE--BETA-ALANINE LIGASE"/>
    <property type="match status" value="1"/>
</dbReference>
<dbReference type="Gene3D" id="3.40.50.620">
    <property type="entry name" value="HUPs"/>
    <property type="match status" value="1"/>
</dbReference>
<evidence type="ECO:0000313" key="9">
    <source>
        <dbReference type="EMBL" id="RDI48103.1"/>
    </source>
</evidence>
<keyword evidence="3 8" id="KW-0436">Ligase</keyword>
<feature type="binding site" evidence="8">
    <location>
        <position position="59"/>
    </location>
    <ligand>
        <name>(R)-pantoate</name>
        <dbReference type="ChEBI" id="CHEBI:15980"/>
    </ligand>
</feature>
<feature type="binding site" evidence="8">
    <location>
        <position position="174"/>
    </location>
    <ligand>
        <name>ATP</name>
        <dbReference type="ChEBI" id="CHEBI:30616"/>
    </ligand>
</feature>
<protein>
    <recommendedName>
        <fullName evidence="8">Pantothenate synthetase</fullName>
        <shortName evidence="8">PS</shortName>
        <ecNumber evidence="8">6.3.2.1</ecNumber>
    </recommendedName>
    <alternativeName>
        <fullName evidence="8">Pantoate--beta-alanine ligase</fullName>
    </alternativeName>
    <alternativeName>
        <fullName evidence="8">Pantoate-activating enzyme</fullName>
    </alternativeName>
</protein>
<feature type="binding site" evidence="8">
    <location>
        <position position="151"/>
    </location>
    <ligand>
        <name>(R)-pantoate</name>
        <dbReference type="ChEBI" id="CHEBI:15980"/>
    </ligand>
</feature>
<evidence type="ECO:0000256" key="2">
    <source>
        <dbReference type="ARBA" id="ARBA00009256"/>
    </source>
</evidence>
<evidence type="ECO:0000256" key="1">
    <source>
        <dbReference type="ARBA" id="ARBA00004990"/>
    </source>
</evidence>
<dbReference type="EMBL" id="QQAX01000003">
    <property type="protein sequence ID" value="RDI48103.1"/>
    <property type="molecule type" value="Genomic_DNA"/>
</dbReference>
<feature type="binding site" evidence="8">
    <location>
        <begin position="28"/>
        <end position="35"/>
    </location>
    <ligand>
        <name>ATP</name>
        <dbReference type="ChEBI" id="CHEBI:30616"/>
    </ligand>
</feature>
<dbReference type="NCBIfam" id="TIGR00018">
    <property type="entry name" value="panC"/>
    <property type="match status" value="1"/>
</dbReference>
<dbReference type="GO" id="GO:0005829">
    <property type="term" value="C:cytosol"/>
    <property type="evidence" value="ECO:0007669"/>
    <property type="project" value="TreeGrafter"/>
</dbReference>
<evidence type="ECO:0000256" key="3">
    <source>
        <dbReference type="ARBA" id="ARBA00022598"/>
    </source>
</evidence>
<comment type="subunit">
    <text evidence="8">Homodimer.</text>
</comment>
<accession>A0A370H222</accession>
<dbReference type="InterPro" id="IPR014729">
    <property type="entry name" value="Rossmann-like_a/b/a_fold"/>
</dbReference>
<dbReference type="InterPro" id="IPR042176">
    <property type="entry name" value="Pantoate_ligase_C"/>
</dbReference>
<comment type="pathway">
    <text evidence="1 8">Cofactor biosynthesis; (R)-pantothenate biosynthesis; (R)-pantothenate from (R)-pantoate and beta-alanine: step 1/1.</text>
</comment>
<comment type="function">
    <text evidence="8">Catalyzes the condensation of pantoate with beta-alanine in an ATP-dependent reaction via a pantoyl-adenylate intermediate.</text>
</comment>
<dbReference type="Pfam" id="PF02569">
    <property type="entry name" value="Pantoate_ligase"/>
    <property type="match status" value="1"/>
</dbReference>
<dbReference type="CDD" id="cd00560">
    <property type="entry name" value="PanC"/>
    <property type="match status" value="1"/>
</dbReference>
<dbReference type="GO" id="GO:0004592">
    <property type="term" value="F:pantoate-beta-alanine ligase activity"/>
    <property type="evidence" value="ECO:0007669"/>
    <property type="project" value="UniProtKB-UniRule"/>
</dbReference>
<sequence>MNIVSKIDAWQAIRKACAGKTIGFVPTMGHLHAGHLSLCERSRRENEITVVSIFVNPTQFNQASDFDLYPRTLEQDTAILASQQVDYLLLPDAESLYPDHYQIQLTETEMSRELEGEYRPGHFNGMLTVVLKLLNLVQPARAYFGEKDYQQLLLVKKMAAALFLPVDIVPCETIRAEDGLALSSRNSRLNTEQRQKAAHFPQLLQSHQPVEHIAEQLKALGFKVDYIVEKWQRRLGAVWLDDVRLIDNISIHK</sequence>
<dbReference type="GO" id="GO:0005524">
    <property type="term" value="F:ATP binding"/>
    <property type="evidence" value="ECO:0007669"/>
    <property type="project" value="UniProtKB-KW"/>
</dbReference>
<dbReference type="SUPFAM" id="SSF52374">
    <property type="entry name" value="Nucleotidylyl transferase"/>
    <property type="match status" value="1"/>
</dbReference>
<keyword evidence="10" id="KW-1185">Reference proteome</keyword>
<feature type="active site" description="Proton donor" evidence="8">
    <location>
        <position position="35"/>
    </location>
</feature>